<dbReference type="Gene3D" id="1.10.10.10">
    <property type="entry name" value="Winged helix-like DNA-binding domain superfamily/Winged helix DNA-binding domain"/>
    <property type="match status" value="1"/>
</dbReference>
<dbReference type="KEGG" id="aaxa:NCTC10138_01244"/>
<gene>
    <name evidence="2" type="ORF">NCTC10138_01244</name>
</gene>
<dbReference type="PANTHER" id="PTHR33169:SF14">
    <property type="entry name" value="TRANSCRIPTIONAL REGULATOR RV3488"/>
    <property type="match status" value="1"/>
</dbReference>
<evidence type="ECO:0000259" key="1">
    <source>
        <dbReference type="Pfam" id="PF03551"/>
    </source>
</evidence>
<dbReference type="InterPro" id="IPR052509">
    <property type="entry name" value="Metal_resp_DNA-bind_regulator"/>
</dbReference>
<proteinExistence type="predicted"/>
<reference evidence="2 3" key="1">
    <citation type="submission" date="2019-01" db="EMBL/GenBank/DDBJ databases">
        <authorList>
            <consortium name="Pathogen Informatics"/>
        </authorList>
    </citation>
    <scope>NUCLEOTIDE SEQUENCE [LARGE SCALE GENOMIC DNA]</scope>
    <source>
        <strain evidence="2 3">NCTC10138</strain>
    </source>
</reference>
<dbReference type="InterPro" id="IPR005149">
    <property type="entry name" value="Tscrpt_reg_PadR_N"/>
</dbReference>
<protein>
    <submittedName>
        <fullName evidence="2">Transcriptional regulator, Acidobacterial, PadR-family</fullName>
    </submittedName>
</protein>
<dbReference type="SUPFAM" id="SSF46785">
    <property type="entry name" value="Winged helix' DNA-binding domain"/>
    <property type="match status" value="1"/>
</dbReference>
<dbReference type="STRING" id="1278311.GCA_000428705_00235"/>
<dbReference type="InterPro" id="IPR036388">
    <property type="entry name" value="WH-like_DNA-bd_sf"/>
</dbReference>
<dbReference type="InterPro" id="IPR036390">
    <property type="entry name" value="WH_DNA-bd_sf"/>
</dbReference>
<feature type="domain" description="Transcription regulator PadR N-terminal" evidence="1">
    <location>
        <begin position="12"/>
        <end position="78"/>
    </location>
</feature>
<keyword evidence="3" id="KW-1185">Reference proteome</keyword>
<dbReference type="AlphaFoldDB" id="A0A449BEJ5"/>
<evidence type="ECO:0000313" key="3">
    <source>
        <dbReference type="Proteomes" id="UP000289841"/>
    </source>
</evidence>
<sequence length="106" mass="12691">MQLKKGVIEIYVLAELSKKESYGYEIVSNLSKYILISESTLYPILRRLEEADELETYNVIHNGRNRKYYKIKPKGIDHINEFVTSWEEIMITYHKIVKGEWNEKNY</sequence>
<organism evidence="2 3">
    <name type="scientific">Haploplasma axanthum</name>
    <name type="common">Acholeplasma axanthum</name>
    <dbReference type="NCBI Taxonomy" id="29552"/>
    <lineage>
        <taxon>Bacteria</taxon>
        <taxon>Bacillati</taxon>
        <taxon>Mycoplasmatota</taxon>
        <taxon>Mollicutes</taxon>
        <taxon>Acholeplasmatales</taxon>
        <taxon>Acholeplasmataceae</taxon>
        <taxon>Haploplasma</taxon>
    </lineage>
</organism>
<name>A0A449BEJ5_HAPAX</name>
<dbReference type="Pfam" id="PF03551">
    <property type="entry name" value="PadR"/>
    <property type="match status" value="1"/>
</dbReference>
<dbReference type="Proteomes" id="UP000289841">
    <property type="component" value="Chromosome"/>
</dbReference>
<dbReference type="PANTHER" id="PTHR33169">
    <property type="entry name" value="PADR-FAMILY TRANSCRIPTIONAL REGULATOR"/>
    <property type="match status" value="1"/>
</dbReference>
<evidence type="ECO:0000313" key="2">
    <source>
        <dbReference type="EMBL" id="VEU80856.1"/>
    </source>
</evidence>
<dbReference type="EMBL" id="LR215048">
    <property type="protein sequence ID" value="VEU80856.1"/>
    <property type="molecule type" value="Genomic_DNA"/>
</dbReference>
<accession>A0A449BEJ5</accession>